<sequence>MSGGERGRAQAGRPGTPVGGVRRLGDTEATFAYTHALMRGRGGLTTSFTVNGVFSPERVEAAVELWLRRLPLLSLRIEDTGSGGLWFRRGEPGPPSGERLWGLRVGRASEGATRFSLSLHPAICDGHSVGRLVRPLLDALFGVPGAGAEEELPPDTDELTYESGGVCGVCAPGPARRAMSSYGGGAGAGPGRGRWTGVVREGGEGVTLALGAYETRRLRDWCGARRLTVSGFLATVLADAFARESGRREVTVARAVSLRRRYAERALISEPGCVLGVVRARLRAGGAGREAVGAGGDLVGRARGHAEVLCSAGREWRPERRAHTAIRRAVEREAAGGAGPELRVTDAGSVDTVLGPHAGRVTGLRTVVARGDGALDGALHLSTFKGALTVGLAVGGPWAAVAERELSDAMLLLHRR</sequence>
<feature type="region of interest" description="Disordered" evidence="1">
    <location>
        <begin position="1"/>
        <end position="23"/>
    </location>
</feature>
<dbReference type="RefSeq" id="WP_215119147.1">
    <property type="nucleotide sequence ID" value="NZ_CP075896.1"/>
</dbReference>
<dbReference type="Gene3D" id="3.30.559.10">
    <property type="entry name" value="Chloramphenicol acetyltransferase-like domain"/>
    <property type="match status" value="1"/>
</dbReference>
<dbReference type="Gene3D" id="3.30.559.30">
    <property type="entry name" value="Nonribosomal peptide synthetase, condensation domain"/>
    <property type="match status" value="1"/>
</dbReference>
<protein>
    <submittedName>
        <fullName evidence="2">Uncharacterized protein</fullName>
    </submittedName>
</protein>
<dbReference type="EMBL" id="CP075896">
    <property type="protein sequence ID" value="QWB23470.1"/>
    <property type="molecule type" value="Genomic_DNA"/>
</dbReference>
<feature type="compositionally biased region" description="Low complexity" evidence="1">
    <location>
        <begin position="12"/>
        <end position="21"/>
    </location>
</feature>
<evidence type="ECO:0000313" key="2">
    <source>
        <dbReference type="EMBL" id="QWB23470.1"/>
    </source>
</evidence>
<gene>
    <name evidence="2" type="ORF">KJK29_13115</name>
</gene>
<keyword evidence="3" id="KW-1185">Reference proteome</keyword>
<accession>A0ABX8FQM1</accession>
<evidence type="ECO:0000313" key="3">
    <source>
        <dbReference type="Proteomes" id="UP000679629"/>
    </source>
</evidence>
<name>A0ABX8FQM1_9ACTN</name>
<evidence type="ECO:0000256" key="1">
    <source>
        <dbReference type="SAM" id="MobiDB-lite"/>
    </source>
</evidence>
<dbReference type="InterPro" id="IPR023213">
    <property type="entry name" value="CAT-like_dom_sf"/>
</dbReference>
<dbReference type="SUPFAM" id="SSF52777">
    <property type="entry name" value="CoA-dependent acyltransferases"/>
    <property type="match status" value="2"/>
</dbReference>
<organism evidence="2 3">
    <name type="scientific">Streptomyces koelreuteriae</name>
    <dbReference type="NCBI Taxonomy" id="2838015"/>
    <lineage>
        <taxon>Bacteria</taxon>
        <taxon>Bacillati</taxon>
        <taxon>Actinomycetota</taxon>
        <taxon>Actinomycetes</taxon>
        <taxon>Kitasatosporales</taxon>
        <taxon>Streptomycetaceae</taxon>
        <taxon>Streptomyces</taxon>
    </lineage>
</organism>
<proteinExistence type="predicted"/>
<reference evidence="3" key="1">
    <citation type="submission" date="2021-05" db="EMBL/GenBank/DDBJ databases">
        <title>Direct Submission.</title>
        <authorList>
            <person name="Li K."/>
            <person name="Gao J."/>
        </authorList>
    </citation>
    <scope>NUCLEOTIDE SEQUENCE [LARGE SCALE GENOMIC DNA]</scope>
    <source>
        <strain evidence="3">MG62</strain>
    </source>
</reference>
<dbReference type="Proteomes" id="UP000679629">
    <property type="component" value="Chromosome"/>
</dbReference>